<evidence type="ECO:0000313" key="4">
    <source>
        <dbReference type="EMBL" id="MCP9612112.1"/>
    </source>
</evidence>
<comment type="caution">
    <text evidence="4">The sequence shown here is derived from an EMBL/GenBank/DDBJ whole genome shotgun (WGS) entry which is preliminary data.</text>
</comment>
<dbReference type="InterPro" id="IPR002678">
    <property type="entry name" value="DUF34/NIF3"/>
</dbReference>
<dbReference type="Proteomes" id="UP001205603">
    <property type="component" value="Unassembled WGS sequence"/>
</dbReference>
<dbReference type="PANTHER" id="PTHR13799">
    <property type="entry name" value="NGG1 INTERACTING FACTOR 3"/>
    <property type="match status" value="1"/>
</dbReference>
<gene>
    <name evidence="4" type="ORF">NMU02_08420</name>
</gene>
<organism evidence="4 5">
    <name type="scientific">Coprobacter tertius</name>
    <dbReference type="NCBI Taxonomy" id="2944915"/>
    <lineage>
        <taxon>Bacteria</taxon>
        <taxon>Pseudomonadati</taxon>
        <taxon>Bacteroidota</taxon>
        <taxon>Bacteroidia</taxon>
        <taxon>Bacteroidales</taxon>
        <taxon>Barnesiellaceae</taxon>
        <taxon>Coprobacter</taxon>
    </lineage>
</organism>
<dbReference type="PIRSF" id="PIRSF037489">
    <property type="entry name" value="UCP037489_NIF3_YqfO"/>
    <property type="match status" value="1"/>
</dbReference>
<name>A0ABT1MHK5_9BACT</name>
<keyword evidence="2 3" id="KW-0479">Metal-binding</keyword>
<dbReference type="Gene3D" id="3.40.1390.30">
    <property type="entry name" value="NIF3 (NGG1p interacting factor 3)-like"/>
    <property type="match status" value="1"/>
</dbReference>
<dbReference type="PANTHER" id="PTHR13799:SF14">
    <property type="entry name" value="GTP CYCLOHYDROLASE 1 TYPE 2 HOMOLOG"/>
    <property type="match status" value="1"/>
</dbReference>
<evidence type="ECO:0000256" key="3">
    <source>
        <dbReference type="PIRNR" id="PIRNR037489"/>
    </source>
</evidence>
<dbReference type="EMBL" id="JANDHW010000007">
    <property type="protein sequence ID" value="MCP9612112.1"/>
    <property type="molecule type" value="Genomic_DNA"/>
</dbReference>
<evidence type="ECO:0000313" key="5">
    <source>
        <dbReference type="Proteomes" id="UP001205603"/>
    </source>
</evidence>
<keyword evidence="5" id="KW-1185">Reference proteome</keyword>
<dbReference type="SUPFAM" id="SSF102705">
    <property type="entry name" value="NIF3 (NGG1p interacting factor 3)-like"/>
    <property type="match status" value="1"/>
</dbReference>
<dbReference type="InterPro" id="IPR017221">
    <property type="entry name" value="DUF34/NIF3_bac"/>
</dbReference>
<evidence type="ECO:0000256" key="2">
    <source>
        <dbReference type="ARBA" id="ARBA00022723"/>
    </source>
</evidence>
<protein>
    <recommendedName>
        <fullName evidence="3">GTP cyclohydrolase 1 type 2 homolog</fullName>
    </recommendedName>
</protein>
<dbReference type="InterPro" id="IPR036069">
    <property type="entry name" value="DUF34/NIF3_sf"/>
</dbReference>
<evidence type="ECO:0000256" key="1">
    <source>
        <dbReference type="ARBA" id="ARBA00006964"/>
    </source>
</evidence>
<proteinExistence type="inferred from homology"/>
<accession>A0ABT1MHK5</accession>
<dbReference type="Gene3D" id="3.30.70.120">
    <property type="match status" value="1"/>
</dbReference>
<sequence length="364" mass="40626">MKVSEIINSIEEVAPRSLQENYDNAGVQIGSVNRECNSALLCIDVTEEVIDEAISLGINLVISHHPLLFKGLKAITGNGYIERIVIKAIKNDITIYAAHTNLDNAFYGVNDKIAEKIGLTNNKILSPLENRLLKIVTFVPLEQVDQVKNAMYDAGAGSIGNYDRCSFTSEGYGTFRAGESSHPFCGYIGTEHTEKEVRLEMILPDFKKTTVIKALLSSHPYEEPAFDIIELQNSWQKAGSGVIGDLPEEMDTIQFLKKLKTLFSLTCLKHSRILKPTVRRIALCGGAGSFLMKDAINSNADVFITGEIKYHDYFGNDENILLAELGHYESEQYTKDIFSDIITKKFPTFATYYTKVETNPINYL</sequence>
<comment type="similarity">
    <text evidence="1 3">Belongs to the GTP cyclohydrolase I type 2/NIF3 family.</text>
</comment>
<reference evidence="4 5" key="1">
    <citation type="submission" date="2022-07" db="EMBL/GenBank/DDBJ databases">
        <title>Fecal culturing of patients with breast cancer.</title>
        <authorList>
            <person name="Teng N.M.Y."/>
            <person name="Kiu R."/>
            <person name="Evans R."/>
            <person name="Baker D.J."/>
            <person name="Zenner C."/>
            <person name="Robinson S.D."/>
            <person name="Hall L.J."/>
        </authorList>
    </citation>
    <scope>NUCLEOTIDE SEQUENCE [LARGE SCALE GENOMIC DNA]</scope>
    <source>
        <strain evidence="4 5">LH1063</strain>
    </source>
</reference>
<dbReference type="RefSeq" id="WP_255027361.1">
    <property type="nucleotide sequence ID" value="NZ_JANDHW010000007.1"/>
</dbReference>
<dbReference type="NCBIfam" id="TIGR00486">
    <property type="entry name" value="YbgI_SA1388"/>
    <property type="match status" value="1"/>
</dbReference>
<dbReference type="Pfam" id="PF01784">
    <property type="entry name" value="DUF34_NIF3"/>
    <property type="match status" value="1"/>
</dbReference>
<dbReference type="InterPro" id="IPR015867">
    <property type="entry name" value="N-reg_PII/ATP_PRibTrfase_C"/>
</dbReference>